<proteinExistence type="predicted"/>
<dbReference type="EMBL" id="CAMXCT020000602">
    <property type="protein sequence ID" value="CAL1134360.1"/>
    <property type="molecule type" value="Genomic_DNA"/>
</dbReference>
<evidence type="ECO:0000256" key="2">
    <source>
        <dbReference type="SAM" id="MobiDB-lite"/>
    </source>
</evidence>
<dbReference type="AlphaFoldDB" id="A0A9P1BWT5"/>
<gene>
    <name evidence="3" type="ORF">C1SCF055_LOCUS8823</name>
</gene>
<evidence type="ECO:0000313" key="5">
    <source>
        <dbReference type="Proteomes" id="UP001152797"/>
    </source>
</evidence>
<keyword evidence="5" id="KW-1185">Reference proteome</keyword>
<protein>
    <submittedName>
        <fullName evidence="4">Carboxylic acid reductase</fullName>
    </submittedName>
</protein>
<feature type="compositionally biased region" description="Low complexity" evidence="2">
    <location>
        <begin position="314"/>
        <end position="331"/>
    </location>
</feature>
<reference evidence="3" key="1">
    <citation type="submission" date="2022-10" db="EMBL/GenBank/DDBJ databases">
        <authorList>
            <person name="Chen Y."/>
            <person name="Dougan E. K."/>
            <person name="Chan C."/>
            <person name="Rhodes N."/>
            <person name="Thang M."/>
        </authorList>
    </citation>
    <scope>NUCLEOTIDE SEQUENCE</scope>
</reference>
<dbReference type="EMBL" id="CAMXCT030000602">
    <property type="protein sequence ID" value="CAL4768297.1"/>
    <property type="molecule type" value="Genomic_DNA"/>
</dbReference>
<dbReference type="EMBL" id="CAMXCT010000602">
    <property type="protein sequence ID" value="CAI3980985.1"/>
    <property type="molecule type" value="Genomic_DNA"/>
</dbReference>
<evidence type="ECO:0000313" key="3">
    <source>
        <dbReference type="EMBL" id="CAI3980985.1"/>
    </source>
</evidence>
<dbReference type="Proteomes" id="UP001152797">
    <property type="component" value="Unassembled WGS sequence"/>
</dbReference>
<name>A0A9P1BWT5_9DINO</name>
<comment type="caution">
    <text evidence="3">The sequence shown here is derived from an EMBL/GenBank/DDBJ whole genome shotgun (WGS) entry which is preliminary data.</text>
</comment>
<organism evidence="3">
    <name type="scientific">Cladocopium goreaui</name>
    <dbReference type="NCBI Taxonomy" id="2562237"/>
    <lineage>
        <taxon>Eukaryota</taxon>
        <taxon>Sar</taxon>
        <taxon>Alveolata</taxon>
        <taxon>Dinophyceae</taxon>
        <taxon>Suessiales</taxon>
        <taxon>Symbiodiniaceae</taxon>
        <taxon>Cladocopium</taxon>
    </lineage>
</organism>
<evidence type="ECO:0000313" key="4">
    <source>
        <dbReference type="EMBL" id="CAL4768297.1"/>
    </source>
</evidence>
<evidence type="ECO:0000256" key="1">
    <source>
        <dbReference type="SAM" id="Coils"/>
    </source>
</evidence>
<feature type="region of interest" description="Disordered" evidence="2">
    <location>
        <begin position="314"/>
        <end position="360"/>
    </location>
</feature>
<feature type="coiled-coil region" evidence="1">
    <location>
        <begin position="53"/>
        <end position="101"/>
    </location>
</feature>
<accession>A0A9P1BWT5</accession>
<reference evidence="4 5" key="2">
    <citation type="submission" date="2024-05" db="EMBL/GenBank/DDBJ databases">
        <authorList>
            <person name="Chen Y."/>
            <person name="Shah S."/>
            <person name="Dougan E. K."/>
            <person name="Thang M."/>
            <person name="Chan C."/>
        </authorList>
    </citation>
    <scope>NUCLEOTIDE SEQUENCE [LARGE SCALE GENOMIC DNA]</scope>
</reference>
<sequence>MSSAMEKLFAVMPELQSVCADGLAEEVGEQIKNQLKEMSWKCAEEAAAVQTQLATRKQQKEQAELTMEKAKTAEREICVDLENKVNALLKAQEELTSVQKEQQILTDASRDEMLLGNELREFKEANRLITEEVFPCLLNGAWTEEEEKVEKLQGLKDYLNSIGTEKTLVAAVDGFGTCPEQRGEFDQMSIQCIEEELTQKRQQLEEQLLARQPAEKRREAELTGIQALVEICAQNHRRAEVEHGQVDVQVKEKTQSTRGHKLRLGKAAKALEQCLEQLKSHESEVAKLQEAMAAVDELVEKAKCRAATETAAAAEAAEPAPAAPAAPTTPEKFVETVSEEPSMKRARRESQVASPARIRC</sequence>
<feature type="coiled-coil region" evidence="1">
    <location>
        <begin position="264"/>
        <end position="305"/>
    </location>
</feature>
<keyword evidence="1" id="KW-0175">Coiled coil</keyword>